<evidence type="ECO:0000313" key="5">
    <source>
        <dbReference type="Proteomes" id="UP000216797"/>
    </source>
</evidence>
<keyword evidence="1" id="KW-0812">Transmembrane</keyword>
<dbReference type="EMBL" id="LHUG01000001">
    <property type="protein sequence ID" value="PAB02053.1"/>
    <property type="molecule type" value="Genomic_DNA"/>
</dbReference>
<dbReference type="EMBL" id="JXKG01000002">
    <property type="protein sequence ID" value="OJG16377.1"/>
    <property type="molecule type" value="Genomic_DNA"/>
</dbReference>
<dbReference type="Proteomes" id="UP000182835">
    <property type="component" value="Unassembled WGS sequence"/>
</dbReference>
<dbReference type="Proteomes" id="UP000216797">
    <property type="component" value="Unassembled WGS sequence"/>
</dbReference>
<reference evidence="3 5" key="2">
    <citation type="submission" date="2015-08" db="EMBL/GenBank/DDBJ databases">
        <title>Enterococcus genome sequence.</title>
        <authorList>
            <person name="Acedo J.Z."/>
            <person name="Vederas J.C."/>
        </authorList>
    </citation>
    <scope>NUCLEOTIDE SEQUENCE [LARGE SCALE GENOMIC DNA]</scope>
    <source>
        <strain evidence="3 5">49</strain>
    </source>
</reference>
<dbReference type="RefSeq" id="WP_071863947.1">
    <property type="nucleotide sequence ID" value="NZ_JBHLVQ010000010.1"/>
</dbReference>
<keyword evidence="1" id="KW-1133">Transmembrane helix</keyword>
<reference evidence="2 4" key="1">
    <citation type="submission" date="2014-12" db="EMBL/GenBank/DDBJ databases">
        <title>Draft genome sequences of 29 type strains of Enterococci.</title>
        <authorList>
            <person name="Zhong Z."/>
            <person name="Sun Z."/>
            <person name="Liu W."/>
            <person name="Zhang W."/>
            <person name="Zhang H."/>
        </authorList>
    </citation>
    <scope>NUCLEOTIDE SEQUENCE [LARGE SCALE GENOMIC DNA]</scope>
    <source>
        <strain evidence="2 4">DSM 21207</strain>
    </source>
</reference>
<comment type="caution">
    <text evidence="2">The sequence shown here is derived from an EMBL/GenBank/DDBJ whole genome shotgun (WGS) entry which is preliminary data.</text>
</comment>
<evidence type="ECO:0000256" key="1">
    <source>
        <dbReference type="SAM" id="Phobius"/>
    </source>
</evidence>
<name>A0A1L8R9G0_9ENTE</name>
<keyword evidence="1" id="KW-0472">Membrane</keyword>
<accession>A0A1L8R9G0</accession>
<proteinExistence type="predicted"/>
<dbReference type="STRING" id="317010.RU96_GL001119"/>
<keyword evidence="5" id="KW-1185">Reference proteome</keyword>
<sequence>MEDLLFKKYMLPTGVLTILLLFLPDFFMKIPLAITIILLGSCLCIYNYWKLEVKLEVQKIRAQKEK</sequence>
<evidence type="ECO:0000313" key="2">
    <source>
        <dbReference type="EMBL" id="OJG16377.1"/>
    </source>
</evidence>
<protein>
    <submittedName>
        <fullName evidence="2">Uncharacterized protein</fullName>
    </submittedName>
</protein>
<organism evidence="2 4">
    <name type="scientific">Enterococcus canintestini</name>
    <dbReference type="NCBI Taxonomy" id="317010"/>
    <lineage>
        <taxon>Bacteria</taxon>
        <taxon>Bacillati</taxon>
        <taxon>Bacillota</taxon>
        <taxon>Bacilli</taxon>
        <taxon>Lactobacillales</taxon>
        <taxon>Enterococcaceae</taxon>
        <taxon>Enterococcus</taxon>
    </lineage>
</organism>
<gene>
    <name evidence="3" type="ORF">AKL21_00630</name>
    <name evidence="2" type="ORF">RU96_GL001119</name>
</gene>
<evidence type="ECO:0000313" key="4">
    <source>
        <dbReference type="Proteomes" id="UP000182835"/>
    </source>
</evidence>
<evidence type="ECO:0000313" key="3">
    <source>
        <dbReference type="EMBL" id="PAB02053.1"/>
    </source>
</evidence>
<dbReference type="AlphaFoldDB" id="A0A1L8R9G0"/>
<feature type="transmembrane region" description="Helical" evidence="1">
    <location>
        <begin position="30"/>
        <end position="49"/>
    </location>
</feature>